<keyword evidence="1 5" id="KW-0808">Transferase</keyword>
<proteinExistence type="inferred from homology"/>
<evidence type="ECO:0000256" key="1">
    <source>
        <dbReference type="ARBA" id="ARBA00022679"/>
    </source>
</evidence>
<comment type="caution">
    <text evidence="5">The sequence shown here is derived from an EMBL/GenBank/DDBJ whole genome shotgun (WGS) entry which is preliminary data.</text>
</comment>
<keyword evidence="2" id="KW-0012">Acyltransferase</keyword>
<accession>A0A0N1FIH4</accession>
<comment type="similarity">
    <text evidence="3">Belongs to the acetyltransferase family. RimJ subfamily.</text>
</comment>
<evidence type="ECO:0000256" key="2">
    <source>
        <dbReference type="ARBA" id="ARBA00023315"/>
    </source>
</evidence>
<evidence type="ECO:0000313" key="6">
    <source>
        <dbReference type="Proteomes" id="UP000031553"/>
    </source>
</evidence>
<gene>
    <name evidence="5" type="ORF">GLUCOINTEAF2_0203488</name>
</gene>
<dbReference type="InterPro" id="IPR016181">
    <property type="entry name" value="Acyl_CoA_acyltransferase"/>
</dbReference>
<dbReference type="Pfam" id="PF13302">
    <property type="entry name" value="Acetyltransf_3"/>
    <property type="match status" value="1"/>
</dbReference>
<evidence type="ECO:0000313" key="5">
    <source>
        <dbReference type="EMBL" id="KPH85260.1"/>
    </source>
</evidence>
<dbReference type="GO" id="GO:0016747">
    <property type="term" value="F:acyltransferase activity, transferring groups other than amino-acyl groups"/>
    <property type="evidence" value="ECO:0007669"/>
    <property type="project" value="InterPro"/>
</dbReference>
<dbReference type="Proteomes" id="UP000031553">
    <property type="component" value="Unassembled WGS sequence"/>
</dbReference>
<geneLocation type="plasmid" evidence="5">
    <name>unnamed 3</name>
</geneLocation>
<feature type="domain" description="N-acetyltransferase" evidence="4">
    <location>
        <begin position="14"/>
        <end position="152"/>
    </location>
</feature>
<sequence length="177" mass="19377">MRQAPQMKLLTTRRLNLRSLKLSDAADVSALMTPKVSRWLTNFPTPFSTTDAASRIRRIGEAEAAGRACVFGFERTEDRAFVGWFGVYLNATRSFGVLGYWLGEKYQGAGFMREGAPVALAVAKKRLNIIALQAFIHPDNLPSLALAQSLGLAAVGEKMVYASARDQDELCTHVATP</sequence>
<protein>
    <submittedName>
        <fullName evidence="5">Acetyltransferase</fullName>
    </submittedName>
</protein>
<evidence type="ECO:0000259" key="4">
    <source>
        <dbReference type="Pfam" id="PF13302"/>
    </source>
</evidence>
<dbReference type="PANTHER" id="PTHR43792">
    <property type="entry name" value="GNAT FAMILY, PUTATIVE (AFU_ORTHOLOGUE AFUA_3G00765)-RELATED-RELATED"/>
    <property type="match status" value="1"/>
</dbReference>
<organism evidence="5 6">
    <name type="scientific">Komagataeibacter intermedius AF2</name>
    <dbReference type="NCBI Taxonomy" id="1458464"/>
    <lineage>
        <taxon>Bacteria</taxon>
        <taxon>Pseudomonadati</taxon>
        <taxon>Pseudomonadota</taxon>
        <taxon>Alphaproteobacteria</taxon>
        <taxon>Acetobacterales</taxon>
        <taxon>Acetobacteraceae</taxon>
        <taxon>Komagataeibacter</taxon>
    </lineage>
</organism>
<keyword evidence="5" id="KW-0614">Plasmid</keyword>
<name>A0A0N1FIH4_9PROT</name>
<dbReference type="AlphaFoldDB" id="A0A0N1FIH4"/>
<dbReference type="Gene3D" id="3.40.630.30">
    <property type="match status" value="1"/>
</dbReference>
<dbReference type="EMBL" id="JUFX02000250">
    <property type="protein sequence ID" value="KPH85260.1"/>
    <property type="molecule type" value="Genomic_DNA"/>
</dbReference>
<dbReference type="InterPro" id="IPR051531">
    <property type="entry name" value="N-acetyltransferase"/>
</dbReference>
<dbReference type="InterPro" id="IPR000182">
    <property type="entry name" value="GNAT_dom"/>
</dbReference>
<dbReference type="SUPFAM" id="SSF55729">
    <property type="entry name" value="Acyl-CoA N-acyltransferases (Nat)"/>
    <property type="match status" value="1"/>
</dbReference>
<evidence type="ECO:0000256" key="3">
    <source>
        <dbReference type="ARBA" id="ARBA00038502"/>
    </source>
</evidence>
<dbReference type="PANTHER" id="PTHR43792:SF8">
    <property type="entry name" value="[RIBOSOMAL PROTEIN US5]-ALANINE N-ACETYLTRANSFERASE"/>
    <property type="match status" value="1"/>
</dbReference>
<reference evidence="5 6" key="1">
    <citation type="submission" date="2015-07" db="EMBL/GenBank/DDBJ databases">
        <title>Draft Genome Sequence of Komagataeibacter intermedius Strain AF2, Isolated from Kombucha Tea.</title>
        <authorList>
            <person name="Santos R.A."/>
            <person name="Berretta A.A."/>
            <person name="Barud H.S."/>
            <person name="Ribeiro S.J."/>
            <person name="Gonzalez-Garcia L.N."/>
            <person name="Zucchi T.D."/>
            <person name="Goldman G.H."/>
            <person name="Riano-Pachon D.M."/>
        </authorList>
    </citation>
    <scope>NUCLEOTIDE SEQUENCE [LARGE SCALE GENOMIC DNA]</scope>
    <source>
        <strain evidence="5 6">AF2</strain>
        <plasmid evidence="5">unnamed 3</plasmid>
    </source>
</reference>